<reference evidence="1 2" key="1">
    <citation type="submission" date="2018-03" db="EMBL/GenBank/DDBJ databases">
        <title>Genomic Encyclopedia of Type Strains, Phase III (KMG-III): the genomes of soil and plant-associated and newly described type strains.</title>
        <authorList>
            <person name="Whitman W."/>
        </authorList>
    </citation>
    <scope>NUCLEOTIDE SEQUENCE [LARGE SCALE GENOMIC DNA]</scope>
    <source>
        <strain evidence="1 2">CGMCC 4.7104</strain>
    </source>
</reference>
<evidence type="ECO:0000313" key="2">
    <source>
        <dbReference type="Proteomes" id="UP000238312"/>
    </source>
</evidence>
<comment type="caution">
    <text evidence="1">The sequence shown here is derived from an EMBL/GenBank/DDBJ whole genome shotgun (WGS) entry which is preliminary data.</text>
</comment>
<evidence type="ECO:0000313" key="1">
    <source>
        <dbReference type="EMBL" id="PRX53027.1"/>
    </source>
</evidence>
<keyword evidence="2" id="KW-1185">Reference proteome</keyword>
<proteinExistence type="predicted"/>
<dbReference type="RefSeq" id="WP_181308611.1">
    <property type="nucleotide sequence ID" value="NZ_JBFAIB010000005.1"/>
</dbReference>
<accession>A0A2T0M6B8</accession>
<dbReference type="Proteomes" id="UP000238312">
    <property type="component" value="Unassembled WGS sequence"/>
</dbReference>
<dbReference type="AlphaFoldDB" id="A0A2T0M6B8"/>
<organism evidence="1 2">
    <name type="scientific">Nonomuraea fuscirosea</name>
    <dbReference type="NCBI Taxonomy" id="1291556"/>
    <lineage>
        <taxon>Bacteria</taxon>
        <taxon>Bacillati</taxon>
        <taxon>Actinomycetota</taxon>
        <taxon>Actinomycetes</taxon>
        <taxon>Streptosporangiales</taxon>
        <taxon>Streptosporangiaceae</taxon>
        <taxon>Nonomuraea</taxon>
    </lineage>
</organism>
<gene>
    <name evidence="1" type="ORF">B0I32_129145</name>
</gene>
<dbReference type="EMBL" id="PVNG01000029">
    <property type="protein sequence ID" value="PRX53027.1"/>
    <property type="molecule type" value="Genomic_DNA"/>
</dbReference>
<sequence length="49" mass="5141">MLHHILEDGRAPTATGLVPAVGLAVHATARPLAHGHERCLPAQGGRREV</sequence>
<protein>
    <submittedName>
        <fullName evidence="1">Uncharacterized protein</fullName>
    </submittedName>
</protein>
<name>A0A2T0M6B8_9ACTN</name>